<dbReference type="InterPro" id="IPR029063">
    <property type="entry name" value="SAM-dependent_MTases_sf"/>
</dbReference>
<dbReference type="Proteomes" id="UP000533637">
    <property type="component" value="Unassembled WGS sequence"/>
</dbReference>
<accession>A0ABR6KSC8</accession>
<keyword evidence="2" id="KW-1185">Reference proteome</keyword>
<evidence type="ECO:0008006" key="3">
    <source>
        <dbReference type="Google" id="ProtNLM"/>
    </source>
</evidence>
<organism evidence="1 2">
    <name type="scientific">Parabacteroides faecis</name>
    <dbReference type="NCBI Taxonomy" id="1217282"/>
    <lineage>
        <taxon>Bacteria</taxon>
        <taxon>Pseudomonadati</taxon>
        <taxon>Bacteroidota</taxon>
        <taxon>Bacteroidia</taxon>
        <taxon>Bacteroidales</taxon>
        <taxon>Tannerellaceae</taxon>
        <taxon>Parabacteroides</taxon>
    </lineage>
</organism>
<proteinExistence type="predicted"/>
<gene>
    <name evidence="1" type="ORF">GGQ57_003718</name>
</gene>
<name>A0ABR6KSC8_9BACT</name>
<evidence type="ECO:0000313" key="2">
    <source>
        <dbReference type="Proteomes" id="UP000533637"/>
    </source>
</evidence>
<reference evidence="1 2" key="1">
    <citation type="submission" date="2020-08" db="EMBL/GenBank/DDBJ databases">
        <title>Genomic Encyclopedia of Type Strains, Phase IV (KMG-IV): sequencing the most valuable type-strain genomes for metagenomic binning, comparative biology and taxonomic classification.</title>
        <authorList>
            <person name="Goeker M."/>
        </authorList>
    </citation>
    <scope>NUCLEOTIDE SEQUENCE [LARGE SCALE GENOMIC DNA]</scope>
    <source>
        <strain evidence="1 2">DSM 102983</strain>
    </source>
</reference>
<dbReference type="RefSeq" id="WP_129734927.1">
    <property type="nucleotide sequence ID" value="NZ_BMPB01000008.1"/>
</dbReference>
<sequence>MSINELVQYSHSLYSKKQGQCSDCPNKEQGSCTSTNCSSCFQNMFFGNGSRTFNCVCSTYSYVCRYIFQYSSEVLHLFRVLKRWFKDESGIRINDLNVMSIGCGPCSELFAVDSILKEIGYTGNVTYDGFDTNDIWTDVQNKVKNILPYNVNIINQDCFDYLKSTPHYTYPNILIINYLLSDILKRGDLSSFISEMTEHIIDKMPPRSMIIINDINHYDVRNYYKEIISKSNSNNIISQATLGFIINYEKNKKDMRAYEYSYNGIFSPFKEAVIRFLVSMYATKTSCTSAQLVVIKKSDKQ</sequence>
<dbReference type="EMBL" id="JACHOC010000007">
    <property type="protein sequence ID" value="MBB4623802.1"/>
    <property type="molecule type" value="Genomic_DNA"/>
</dbReference>
<dbReference type="SUPFAM" id="SSF53335">
    <property type="entry name" value="S-adenosyl-L-methionine-dependent methyltransferases"/>
    <property type="match status" value="1"/>
</dbReference>
<comment type="caution">
    <text evidence="1">The sequence shown here is derived from an EMBL/GenBank/DDBJ whole genome shotgun (WGS) entry which is preliminary data.</text>
</comment>
<evidence type="ECO:0000313" key="1">
    <source>
        <dbReference type="EMBL" id="MBB4623802.1"/>
    </source>
</evidence>
<protein>
    <recommendedName>
        <fullName evidence="3">Class I SAM-dependent methyltransferase</fullName>
    </recommendedName>
</protein>